<dbReference type="Proteomes" id="UP001235744">
    <property type="component" value="Chromosome"/>
</dbReference>
<proteinExistence type="predicted"/>
<dbReference type="Pfam" id="PF20088">
    <property type="entry name" value="DUF6480"/>
    <property type="match status" value="1"/>
</dbReference>
<organism evidence="3 4">
    <name type="scientific">Streptomyces poriferorum</name>
    <dbReference type="NCBI Taxonomy" id="2798799"/>
    <lineage>
        <taxon>Bacteria</taxon>
        <taxon>Bacillati</taxon>
        <taxon>Actinomycetota</taxon>
        <taxon>Actinomycetes</taxon>
        <taxon>Kitasatosporales</taxon>
        <taxon>Streptomycetaceae</taxon>
        <taxon>Streptomyces</taxon>
    </lineage>
</organism>
<feature type="transmembrane region" description="Helical" evidence="2">
    <location>
        <begin position="87"/>
        <end position="105"/>
    </location>
</feature>
<keyword evidence="2" id="KW-0812">Transmembrane</keyword>
<evidence type="ECO:0000256" key="2">
    <source>
        <dbReference type="SAM" id="Phobius"/>
    </source>
</evidence>
<dbReference type="EMBL" id="CP120988">
    <property type="protein sequence ID" value="WLQ61328.1"/>
    <property type="molecule type" value="Genomic_DNA"/>
</dbReference>
<evidence type="ECO:0000313" key="3">
    <source>
        <dbReference type="EMBL" id="WLQ61328.1"/>
    </source>
</evidence>
<dbReference type="RefSeq" id="WP_306068631.1">
    <property type="nucleotide sequence ID" value="NZ_JARVXU010000001.1"/>
</dbReference>
<name>A0ABY9J0V9_9ACTN</name>
<evidence type="ECO:0000256" key="1">
    <source>
        <dbReference type="SAM" id="MobiDB-lite"/>
    </source>
</evidence>
<feature type="compositionally biased region" description="Basic and acidic residues" evidence="1">
    <location>
        <begin position="1"/>
        <end position="29"/>
    </location>
</feature>
<accession>A0ABY9J0V9</accession>
<evidence type="ECO:0000313" key="4">
    <source>
        <dbReference type="Proteomes" id="UP001235744"/>
    </source>
</evidence>
<feature type="region of interest" description="Disordered" evidence="1">
    <location>
        <begin position="1"/>
        <end position="31"/>
    </location>
</feature>
<dbReference type="InterPro" id="IPR045512">
    <property type="entry name" value="DUF6480"/>
</dbReference>
<protein>
    <submittedName>
        <fullName evidence="3">DUF6480 family protein</fullName>
    </submittedName>
</protein>
<keyword evidence="2" id="KW-0472">Membrane</keyword>
<feature type="region of interest" description="Disordered" evidence="1">
    <location>
        <begin position="44"/>
        <end position="79"/>
    </location>
</feature>
<keyword evidence="2" id="KW-1133">Transmembrane helix</keyword>
<keyword evidence="4" id="KW-1185">Reference proteome</keyword>
<reference evidence="3 4" key="1">
    <citation type="submission" date="2023-03" db="EMBL/GenBank/DDBJ databases">
        <title>Isolation and description of six Streptomyces strains from soil environments, able to metabolize different microbial glucans.</title>
        <authorList>
            <person name="Widen T."/>
            <person name="Larsbrink J."/>
        </authorList>
    </citation>
    <scope>NUCLEOTIDE SEQUENCE [LARGE SCALE GENOMIC DNA]</scope>
    <source>
        <strain evidence="3 4">Alt2</strain>
    </source>
</reference>
<gene>
    <name evidence="3" type="ORF">P8A19_40505</name>
</gene>
<sequence>MDGQRRVTDGESARGKVSDCRSPTRERTPSSRCCQVFARAAGAAGWGEGGGMTMSLTPPGETPPAEGSTGEVHRQPADGGIWEHPRFWAGLILLGSIFFAAYFIGRIFGYG</sequence>